<dbReference type="WBParaSite" id="PS1159_v2.g1359.t1">
    <property type="protein sequence ID" value="PS1159_v2.g1359.t1"/>
    <property type="gene ID" value="PS1159_v2.g1359"/>
</dbReference>
<evidence type="ECO:0000313" key="2">
    <source>
        <dbReference type="WBParaSite" id="PS1159_v2.g1359.t1"/>
    </source>
</evidence>
<evidence type="ECO:0000313" key="1">
    <source>
        <dbReference type="Proteomes" id="UP000887580"/>
    </source>
</evidence>
<proteinExistence type="predicted"/>
<name>A0AC35F3Z2_9BILA</name>
<sequence>GYQLRELLARFGDSDKVTVAQLNEIYSSLAEEKSAHVNQWKKGIVRVNDAYQVQGIAEHGADEIVHTIRIAEEIAFSSWINDKLGGDPDLKRLLPVEQDNGDLYKKVQDGLIICKLINVAQPDTIDERAINKKNLNTYTKLENLVLALTSCSAIGCNLVNIDADDISKGKPHLVLGIIWQIIRVGLFSQINLEQVPGMFRLLNEGETLDELRRLSPEQILIRWVNYHLANANTDRRMNNFTSDIIDSTIYTHLLNQIAPREAGLSLSPLNQEGNVKRAT</sequence>
<dbReference type="Proteomes" id="UP000887580">
    <property type="component" value="Unplaced"/>
</dbReference>
<protein>
    <submittedName>
        <fullName evidence="2">Calponin-homology (CH) domain-containing protein</fullName>
    </submittedName>
</protein>
<reference evidence="2" key="1">
    <citation type="submission" date="2022-11" db="UniProtKB">
        <authorList>
            <consortium name="WormBaseParasite"/>
        </authorList>
    </citation>
    <scope>IDENTIFICATION</scope>
</reference>
<organism evidence="1 2">
    <name type="scientific">Panagrolaimus sp. PS1159</name>
    <dbReference type="NCBI Taxonomy" id="55785"/>
    <lineage>
        <taxon>Eukaryota</taxon>
        <taxon>Metazoa</taxon>
        <taxon>Ecdysozoa</taxon>
        <taxon>Nematoda</taxon>
        <taxon>Chromadorea</taxon>
        <taxon>Rhabditida</taxon>
        <taxon>Tylenchina</taxon>
        <taxon>Panagrolaimomorpha</taxon>
        <taxon>Panagrolaimoidea</taxon>
        <taxon>Panagrolaimidae</taxon>
        <taxon>Panagrolaimus</taxon>
    </lineage>
</organism>
<accession>A0AC35F3Z2</accession>